<dbReference type="InterPro" id="IPR014886">
    <property type="entry name" value="La_xRRM"/>
</dbReference>
<evidence type="ECO:0000256" key="8">
    <source>
        <dbReference type="ARBA" id="ARBA00029640"/>
    </source>
</evidence>
<feature type="compositionally biased region" description="Basic and acidic residues" evidence="10">
    <location>
        <begin position="560"/>
        <end position="584"/>
    </location>
</feature>
<feature type="compositionally biased region" description="Polar residues" evidence="10">
    <location>
        <begin position="327"/>
        <end position="336"/>
    </location>
</feature>
<dbReference type="GO" id="GO:0008380">
    <property type="term" value="P:RNA splicing"/>
    <property type="evidence" value="ECO:0007669"/>
    <property type="project" value="UniProtKB-KW"/>
</dbReference>
<dbReference type="FunCoup" id="K1QHX2">
    <property type="interactions" value="1286"/>
</dbReference>
<dbReference type="GO" id="GO:0006397">
    <property type="term" value="P:mRNA processing"/>
    <property type="evidence" value="ECO:0007669"/>
    <property type="project" value="UniProtKB-KW"/>
</dbReference>
<dbReference type="SUPFAM" id="SSF54928">
    <property type="entry name" value="RNA-binding domain, RBD"/>
    <property type="match status" value="1"/>
</dbReference>
<evidence type="ECO:0000256" key="5">
    <source>
        <dbReference type="ARBA" id="ARBA00022871"/>
    </source>
</evidence>
<feature type="region of interest" description="Disordered" evidence="10">
    <location>
        <begin position="179"/>
        <end position="399"/>
    </location>
</feature>
<keyword evidence="9" id="KW-0175">Coiled coil</keyword>
<dbReference type="GO" id="GO:0005654">
    <property type="term" value="C:nucleoplasm"/>
    <property type="evidence" value="ECO:0007669"/>
    <property type="project" value="UniProtKB-SubCell"/>
</dbReference>
<feature type="compositionally biased region" description="Basic residues" evidence="10">
    <location>
        <begin position="381"/>
        <end position="396"/>
    </location>
</feature>
<dbReference type="SMART" id="SM00715">
    <property type="entry name" value="LA"/>
    <property type="match status" value="1"/>
</dbReference>
<evidence type="ECO:0000256" key="3">
    <source>
        <dbReference type="ARBA" id="ARBA00022664"/>
    </source>
</evidence>
<feature type="region of interest" description="Disordered" evidence="10">
    <location>
        <begin position="545"/>
        <end position="584"/>
    </location>
</feature>
<dbReference type="Gene3D" id="3.30.70.330">
    <property type="match status" value="2"/>
</dbReference>
<dbReference type="InterPro" id="IPR002344">
    <property type="entry name" value="Lupus_La"/>
</dbReference>
<keyword evidence="3" id="KW-0507">mRNA processing</keyword>
<dbReference type="GO" id="GO:0007283">
    <property type="term" value="P:spermatogenesis"/>
    <property type="evidence" value="ECO:0007669"/>
    <property type="project" value="UniProtKB-KW"/>
</dbReference>
<feature type="compositionally biased region" description="Basic and acidic residues" evidence="10">
    <location>
        <begin position="301"/>
        <end position="321"/>
    </location>
</feature>
<feature type="compositionally biased region" description="Basic residues" evidence="10">
    <location>
        <begin position="269"/>
        <end position="279"/>
    </location>
</feature>
<keyword evidence="7" id="KW-0508">mRNA splicing</keyword>
<sequence>MEVEEKPKKLGTAKRKRMKAVQAKIREQIYPVDVDMETFLTFKKISSLTKDVIQIRKALSHSDFFELNEDKTKVKRKTLIQELKDLDEKTECLPKTADHQWLRKLFSPCGNITYISIPKFKSSGDKKGFAFVEFDSVEAAKRACQELNNPPVKPEERFSPGMFPRYNKQLVSMQKKLEEIGDNDLEDKLPDATKFKRGKRQRSKASESSTDLSDISPKKRRNTLSTDSLDSQGDSTGPVKRKRKRRESEGEVSQRTEGESGNSEDKSNSVKKGKKRKQKSMSDTSASESDVSKSGDVNGTENERRRKTDTVGDQKGEKTSGEDDSTTKSTKQGNFESESKMCEDQQRKRRADEKSDCYSSPKKLPKITSGGQSEETSKGTPIKKKEKRKRKKKHKERGLPELRVIPKLEWLYLKKEYLNLQKESMKNLKQNLKQMKMEDSSEQNKEHTQEAMLEKPTVEMPGTVVRLSSECPVYRKQLKTDLGPETAVAYVDVLEGEKEGFVRFKDTDSATKVIGHSWPHYHFTLLTGTDEEMYWNKLKADKMKKYESKQKKSEKRGQKKLIDRAQKRNKENMDRVHIRFSEDE</sequence>
<comment type="subcellular location">
    <subcellularLocation>
        <location evidence="1">Nucleus</location>
        <location evidence="1">Nucleoplasm</location>
    </subcellularLocation>
</comment>
<dbReference type="PROSITE" id="PS51939">
    <property type="entry name" value="XRRM"/>
    <property type="match status" value="1"/>
</dbReference>
<reference evidence="11" key="1">
    <citation type="journal article" date="2012" name="Nature">
        <title>The oyster genome reveals stress adaptation and complexity of shell formation.</title>
        <authorList>
            <person name="Zhang G."/>
            <person name="Fang X."/>
            <person name="Guo X."/>
            <person name="Li L."/>
            <person name="Luo R."/>
            <person name="Xu F."/>
            <person name="Yang P."/>
            <person name="Zhang L."/>
            <person name="Wang X."/>
            <person name="Qi H."/>
            <person name="Xiong Z."/>
            <person name="Que H."/>
            <person name="Xie Y."/>
            <person name="Holland P.W."/>
            <person name="Paps J."/>
            <person name="Zhu Y."/>
            <person name="Wu F."/>
            <person name="Chen Y."/>
            <person name="Wang J."/>
            <person name="Peng C."/>
            <person name="Meng J."/>
            <person name="Yang L."/>
            <person name="Liu J."/>
            <person name="Wen B."/>
            <person name="Zhang N."/>
            <person name="Huang Z."/>
            <person name="Zhu Q."/>
            <person name="Feng Y."/>
            <person name="Mount A."/>
            <person name="Hedgecock D."/>
            <person name="Xu Z."/>
            <person name="Liu Y."/>
            <person name="Domazet-Loso T."/>
            <person name="Du Y."/>
            <person name="Sun X."/>
            <person name="Zhang S."/>
            <person name="Liu B."/>
            <person name="Cheng P."/>
            <person name="Jiang X."/>
            <person name="Li J."/>
            <person name="Fan D."/>
            <person name="Wang W."/>
            <person name="Fu W."/>
            <person name="Wang T."/>
            <person name="Wang B."/>
            <person name="Zhang J."/>
            <person name="Peng Z."/>
            <person name="Li Y."/>
            <person name="Li N."/>
            <person name="Wang J."/>
            <person name="Chen M."/>
            <person name="He Y."/>
            <person name="Tan F."/>
            <person name="Song X."/>
            <person name="Zheng Q."/>
            <person name="Huang R."/>
            <person name="Yang H."/>
            <person name="Du X."/>
            <person name="Chen L."/>
            <person name="Yang M."/>
            <person name="Gaffney P.M."/>
            <person name="Wang S."/>
            <person name="Luo L."/>
            <person name="She Z."/>
            <person name="Ming Y."/>
            <person name="Huang W."/>
            <person name="Zhang S."/>
            <person name="Huang B."/>
            <person name="Zhang Y."/>
            <person name="Qu T."/>
            <person name="Ni P."/>
            <person name="Miao G."/>
            <person name="Wang J."/>
            <person name="Wang Q."/>
            <person name="Steinberg C.E."/>
            <person name="Wang H."/>
            <person name="Li N."/>
            <person name="Qian L."/>
            <person name="Zhang G."/>
            <person name="Li Y."/>
            <person name="Yang H."/>
            <person name="Liu X."/>
            <person name="Wang J."/>
            <person name="Yin Y."/>
            <person name="Wang J."/>
        </authorList>
    </citation>
    <scope>NUCLEOTIDE SEQUENCE [LARGE SCALE GENOMIC DNA]</scope>
    <source>
        <strain evidence="11">05x7-T-G4-1.051#20</strain>
    </source>
</reference>
<evidence type="ECO:0000256" key="9">
    <source>
        <dbReference type="SAM" id="Coils"/>
    </source>
</evidence>
<keyword evidence="6" id="KW-0694">RNA-binding</keyword>
<feature type="compositionally biased region" description="Polar residues" evidence="10">
    <location>
        <begin position="223"/>
        <end position="235"/>
    </location>
</feature>
<evidence type="ECO:0000256" key="1">
    <source>
        <dbReference type="ARBA" id="ARBA00004642"/>
    </source>
</evidence>
<dbReference type="EMBL" id="JH816453">
    <property type="protein sequence ID" value="EKC28430.1"/>
    <property type="molecule type" value="Genomic_DNA"/>
</dbReference>
<evidence type="ECO:0000256" key="4">
    <source>
        <dbReference type="ARBA" id="ARBA00022782"/>
    </source>
</evidence>
<evidence type="ECO:0000256" key="7">
    <source>
        <dbReference type="ARBA" id="ARBA00023187"/>
    </source>
</evidence>
<dbReference type="SUPFAM" id="SSF46785">
    <property type="entry name" value="Winged helix' DNA-binding domain"/>
    <property type="match status" value="1"/>
</dbReference>
<dbReference type="InParanoid" id="K1QHX2"/>
<keyword evidence="4" id="KW-0221">Differentiation</keyword>
<dbReference type="GO" id="GO:1990904">
    <property type="term" value="C:ribonucleoprotein complex"/>
    <property type="evidence" value="ECO:0007669"/>
    <property type="project" value="UniProtKB-UniRule"/>
</dbReference>
<dbReference type="InterPro" id="IPR034887">
    <property type="entry name" value="LARP7_RRM1"/>
</dbReference>
<dbReference type="PROSITE" id="PS50961">
    <property type="entry name" value="HTH_LA"/>
    <property type="match status" value="1"/>
</dbReference>
<dbReference type="PANTHER" id="PTHR21245">
    <property type="entry name" value="HETEROGENEOUS NUCLEAR RIBONUCLEOPROTEIN"/>
    <property type="match status" value="1"/>
</dbReference>
<feature type="coiled-coil region" evidence="9">
    <location>
        <begin position="418"/>
        <end position="445"/>
    </location>
</feature>
<dbReference type="HOGENOM" id="CLU_020946_2_0_1"/>
<organism evidence="11">
    <name type="scientific">Magallana gigas</name>
    <name type="common">Pacific oyster</name>
    <name type="synonym">Crassostrea gigas</name>
    <dbReference type="NCBI Taxonomy" id="29159"/>
    <lineage>
        <taxon>Eukaryota</taxon>
        <taxon>Metazoa</taxon>
        <taxon>Spiralia</taxon>
        <taxon>Lophotrochozoa</taxon>
        <taxon>Mollusca</taxon>
        <taxon>Bivalvia</taxon>
        <taxon>Autobranchia</taxon>
        <taxon>Pteriomorphia</taxon>
        <taxon>Ostreida</taxon>
        <taxon>Ostreoidea</taxon>
        <taxon>Ostreidae</taxon>
        <taxon>Magallana</taxon>
    </lineage>
</organism>
<dbReference type="Pfam" id="PF08777">
    <property type="entry name" value="RRM_3"/>
    <property type="match status" value="1"/>
</dbReference>
<dbReference type="CDD" id="cd12290">
    <property type="entry name" value="RRM1_LARP7"/>
    <property type="match status" value="1"/>
</dbReference>
<feature type="compositionally biased region" description="Basic and acidic residues" evidence="10">
    <location>
        <begin position="246"/>
        <end position="268"/>
    </location>
</feature>
<dbReference type="GO" id="GO:0030154">
    <property type="term" value="P:cell differentiation"/>
    <property type="evidence" value="ECO:0007669"/>
    <property type="project" value="UniProtKB-KW"/>
</dbReference>
<accession>K1QHX2</accession>
<proteinExistence type="predicted"/>
<dbReference type="Pfam" id="PF00076">
    <property type="entry name" value="RRM_1"/>
    <property type="match status" value="1"/>
</dbReference>
<evidence type="ECO:0000256" key="2">
    <source>
        <dbReference type="ARBA" id="ARBA00015867"/>
    </source>
</evidence>
<dbReference type="SMART" id="SM00360">
    <property type="entry name" value="RRM"/>
    <property type="match status" value="1"/>
</dbReference>
<dbReference type="PRINTS" id="PR00302">
    <property type="entry name" value="LUPUSLA"/>
</dbReference>
<dbReference type="InterPro" id="IPR036388">
    <property type="entry name" value="WH-like_DNA-bd_sf"/>
</dbReference>
<dbReference type="InterPro" id="IPR000504">
    <property type="entry name" value="RRM_dom"/>
</dbReference>
<keyword evidence="5" id="KW-0744">Spermatogenesis</keyword>
<dbReference type="GO" id="GO:0003723">
    <property type="term" value="F:RNA binding"/>
    <property type="evidence" value="ECO:0007669"/>
    <property type="project" value="UniProtKB-UniRule"/>
</dbReference>
<name>K1QHX2_MAGGI</name>
<feature type="compositionally biased region" description="Basic and acidic residues" evidence="10">
    <location>
        <begin position="337"/>
        <end position="356"/>
    </location>
</feature>
<evidence type="ECO:0000313" key="11">
    <source>
        <dbReference type="EMBL" id="EKC28430.1"/>
    </source>
</evidence>
<evidence type="ECO:0000256" key="6">
    <source>
        <dbReference type="ARBA" id="ARBA00022884"/>
    </source>
</evidence>
<dbReference type="AlphaFoldDB" id="K1QHX2"/>
<dbReference type="Gene3D" id="1.10.10.10">
    <property type="entry name" value="Winged helix-like DNA-binding domain superfamily/Winged helix DNA-binding domain"/>
    <property type="match status" value="1"/>
</dbReference>
<protein>
    <recommendedName>
        <fullName evidence="2">La-related protein 7</fullName>
    </recommendedName>
    <alternativeName>
        <fullName evidence="8">La ribonucleoprotein domain family member 7</fullName>
    </alternativeName>
</protein>
<dbReference type="InterPro" id="IPR012677">
    <property type="entry name" value="Nucleotide-bd_a/b_plait_sf"/>
</dbReference>
<dbReference type="InterPro" id="IPR035979">
    <property type="entry name" value="RBD_domain_sf"/>
</dbReference>
<dbReference type="PROSITE" id="PS50102">
    <property type="entry name" value="RRM"/>
    <property type="match status" value="1"/>
</dbReference>
<dbReference type="InterPro" id="IPR006630">
    <property type="entry name" value="La_HTH"/>
</dbReference>
<gene>
    <name evidence="11" type="ORF">CGI_10027707</name>
</gene>
<dbReference type="InterPro" id="IPR036390">
    <property type="entry name" value="WH_DNA-bd_sf"/>
</dbReference>
<evidence type="ECO:0000256" key="10">
    <source>
        <dbReference type="SAM" id="MobiDB-lite"/>
    </source>
</evidence>